<accession>A0A9D2D0Z7</accession>
<proteinExistence type="inferred from homology"/>
<gene>
    <name evidence="6" type="ORF">IAA08_01420</name>
</gene>
<reference evidence="6" key="1">
    <citation type="journal article" date="2021" name="PeerJ">
        <title>Extensive microbial diversity within the chicken gut microbiome revealed by metagenomics and culture.</title>
        <authorList>
            <person name="Gilroy R."/>
            <person name="Ravi A."/>
            <person name="Getino M."/>
            <person name="Pursley I."/>
            <person name="Horton D.L."/>
            <person name="Alikhan N.F."/>
            <person name="Baker D."/>
            <person name="Gharbi K."/>
            <person name="Hall N."/>
            <person name="Watson M."/>
            <person name="Adriaenssens E.M."/>
            <person name="Foster-Nyarko E."/>
            <person name="Jarju S."/>
            <person name="Secka A."/>
            <person name="Antonio M."/>
            <person name="Oren A."/>
            <person name="Chaudhuri R.R."/>
            <person name="La Ragione R."/>
            <person name="Hildebrand F."/>
            <person name="Pallen M.J."/>
        </authorList>
    </citation>
    <scope>NUCLEOTIDE SEQUENCE</scope>
    <source>
        <strain evidence="6">CHK192-9172</strain>
    </source>
</reference>
<feature type="binding site" evidence="4">
    <location>
        <begin position="130"/>
        <end position="138"/>
    </location>
    <ligand>
        <name>ATP</name>
        <dbReference type="ChEBI" id="CHEBI:30616"/>
    </ligand>
</feature>
<dbReference type="Proteomes" id="UP000824024">
    <property type="component" value="Unassembled WGS sequence"/>
</dbReference>
<reference evidence="6" key="2">
    <citation type="submission" date="2021-04" db="EMBL/GenBank/DDBJ databases">
        <authorList>
            <person name="Gilroy R."/>
        </authorList>
    </citation>
    <scope>NUCLEOTIDE SEQUENCE</scope>
    <source>
        <strain evidence="6">CHK192-9172</strain>
    </source>
</reference>
<keyword evidence="5" id="KW-0460">Magnesium</keyword>
<dbReference type="PANTHER" id="PTHR23407:SF1">
    <property type="entry name" value="5-FORMYLTETRAHYDROFOLATE CYCLO-LIGASE"/>
    <property type="match status" value="1"/>
</dbReference>
<feature type="binding site" evidence="4">
    <location>
        <begin position="4"/>
        <end position="8"/>
    </location>
    <ligand>
        <name>ATP</name>
        <dbReference type="ChEBI" id="CHEBI:30616"/>
    </ligand>
</feature>
<dbReference type="PANTHER" id="PTHR23407">
    <property type="entry name" value="ATPASE INHIBITOR/5-FORMYLTETRAHYDROFOLATE CYCLO-LIGASE"/>
    <property type="match status" value="1"/>
</dbReference>
<keyword evidence="6" id="KW-0436">Ligase</keyword>
<dbReference type="Pfam" id="PF01812">
    <property type="entry name" value="5-FTHF_cyc-lig"/>
    <property type="match status" value="1"/>
</dbReference>
<evidence type="ECO:0000256" key="5">
    <source>
        <dbReference type="RuleBase" id="RU361279"/>
    </source>
</evidence>
<dbReference type="SUPFAM" id="SSF100950">
    <property type="entry name" value="NagB/RpiA/CoA transferase-like"/>
    <property type="match status" value="1"/>
</dbReference>
<evidence type="ECO:0000256" key="2">
    <source>
        <dbReference type="ARBA" id="ARBA00022741"/>
    </source>
</evidence>
<organism evidence="6 7">
    <name type="scientific">Candidatus Eubacterium avistercoris</name>
    <dbReference type="NCBI Taxonomy" id="2838567"/>
    <lineage>
        <taxon>Bacteria</taxon>
        <taxon>Bacillati</taxon>
        <taxon>Bacillota</taxon>
        <taxon>Clostridia</taxon>
        <taxon>Eubacteriales</taxon>
        <taxon>Eubacteriaceae</taxon>
        <taxon>Eubacterium</taxon>
    </lineage>
</organism>
<dbReference type="InterPro" id="IPR002698">
    <property type="entry name" value="FTHF_cligase"/>
</dbReference>
<keyword evidence="5" id="KW-0479">Metal-binding</keyword>
<dbReference type="GO" id="GO:0009396">
    <property type="term" value="P:folic acid-containing compound biosynthetic process"/>
    <property type="evidence" value="ECO:0007669"/>
    <property type="project" value="TreeGrafter"/>
</dbReference>
<dbReference type="GO" id="GO:0005524">
    <property type="term" value="F:ATP binding"/>
    <property type="evidence" value="ECO:0007669"/>
    <property type="project" value="UniProtKB-KW"/>
</dbReference>
<dbReference type="GO" id="GO:0030272">
    <property type="term" value="F:5-formyltetrahydrofolate cyclo-ligase activity"/>
    <property type="evidence" value="ECO:0007669"/>
    <property type="project" value="UniProtKB-EC"/>
</dbReference>
<evidence type="ECO:0000256" key="3">
    <source>
        <dbReference type="ARBA" id="ARBA00022840"/>
    </source>
</evidence>
<keyword evidence="3 4" id="KW-0067">ATP-binding</keyword>
<sequence length="187" mass="21597">MAGKSQIRAEAAYIRNHFTEKFRKEQSRALNQMLVSQISREDASHYYVYAPLGSEADIRETILFLQKNGRKTAFPKVKGKDMIFVEVQDMDREMKEGCFHVMEPVHDRPVDWKDAVVLTPGLAFDNSGSRIGYGKGYYDRYFADHSCRRMVGITYCELFYEKGKIPADPYDRKMDAVCTPEGIKEIK</sequence>
<dbReference type="InterPro" id="IPR037171">
    <property type="entry name" value="NagB/RpiA_transferase-like"/>
</dbReference>
<dbReference type="EMBL" id="DXCH01000037">
    <property type="protein sequence ID" value="HIZ06577.1"/>
    <property type="molecule type" value="Genomic_DNA"/>
</dbReference>
<dbReference type="Gene3D" id="3.40.50.10420">
    <property type="entry name" value="NagB/RpiA/CoA transferase-like"/>
    <property type="match status" value="1"/>
</dbReference>
<comment type="cofactor">
    <cofactor evidence="5">
        <name>Mg(2+)</name>
        <dbReference type="ChEBI" id="CHEBI:18420"/>
    </cofactor>
</comment>
<dbReference type="NCBIfam" id="TIGR02727">
    <property type="entry name" value="MTHFS_bact"/>
    <property type="match status" value="1"/>
</dbReference>
<feature type="binding site" evidence="4">
    <location>
        <position position="55"/>
    </location>
    <ligand>
        <name>substrate</name>
    </ligand>
</feature>
<dbReference type="PIRSF" id="PIRSF006806">
    <property type="entry name" value="FTHF_cligase"/>
    <property type="match status" value="1"/>
</dbReference>
<dbReference type="AlphaFoldDB" id="A0A9D2D0Z7"/>
<comment type="similarity">
    <text evidence="1 5">Belongs to the 5-formyltetrahydrofolate cyclo-ligase family.</text>
</comment>
<evidence type="ECO:0000256" key="1">
    <source>
        <dbReference type="ARBA" id="ARBA00010638"/>
    </source>
</evidence>
<dbReference type="GO" id="GO:0046872">
    <property type="term" value="F:metal ion binding"/>
    <property type="evidence" value="ECO:0007669"/>
    <property type="project" value="UniProtKB-KW"/>
</dbReference>
<dbReference type="EC" id="6.3.3.2" evidence="5"/>
<name>A0A9D2D0Z7_9FIRM</name>
<dbReference type="InterPro" id="IPR024185">
    <property type="entry name" value="FTHF_cligase-like_sf"/>
</dbReference>
<comment type="caution">
    <text evidence="6">The sequence shown here is derived from an EMBL/GenBank/DDBJ whole genome shotgun (WGS) entry which is preliminary data.</text>
</comment>
<protein>
    <recommendedName>
        <fullName evidence="5">5-formyltetrahydrofolate cyclo-ligase</fullName>
        <ecNumber evidence="5">6.3.3.2</ecNumber>
    </recommendedName>
</protein>
<evidence type="ECO:0000313" key="6">
    <source>
        <dbReference type="EMBL" id="HIZ06577.1"/>
    </source>
</evidence>
<keyword evidence="2 4" id="KW-0547">Nucleotide-binding</keyword>
<dbReference type="GO" id="GO:0035999">
    <property type="term" value="P:tetrahydrofolate interconversion"/>
    <property type="evidence" value="ECO:0007669"/>
    <property type="project" value="TreeGrafter"/>
</dbReference>
<evidence type="ECO:0000256" key="4">
    <source>
        <dbReference type="PIRSR" id="PIRSR006806-1"/>
    </source>
</evidence>
<evidence type="ECO:0000313" key="7">
    <source>
        <dbReference type="Proteomes" id="UP000824024"/>
    </source>
</evidence>
<comment type="catalytic activity">
    <reaction evidence="5">
        <text>(6S)-5-formyl-5,6,7,8-tetrahydrofolate + ATP = (6R)-5,10-methenyltetrahydrofolate + ADP + phosphate</text>
        <dbReference type="Rhea" id="RHEA:10488"/>
        <dbReference type="ChEBI" id="CHEBI:30616"/>
        <dbReference type="ChEBI" id="CHEBI:43474"/>
        <dbReference type="ChEBI" id="CHEBI:57455"/>
        <dbReference type="ChEBI" id="CHEBI:57457"/>
        <dbReference type="ChEBI" id="CHEBI:456216"/>
        <dbReference type="EC" id="6.3.3.2"/>
    </reaction>
</comment>